<comment type="caution">
    <text evidence="1">The sequence shown here is derived from an EMBL/GenBank/DDBJ whole genome shotgun (WGS) entry which is preliminary data.</text>
</comment>
<dbReference type="Proteomes" id="UP000036932">
    <property type="component" value="Unassembled WGS sequence"/>
</dbReference>
<proteinExistence type="predicted"/>
<name>A0A0M1P427_9BACL</name>
<reference evidence="2" key="1">
    <citation type="submission" date="2015-08" db="EMBL/GenBank/DDBJ databases">
        <title>Genome sequencing project for genomic taxonomy and phylogenomics of Bacillus-like bacteria.</title>
        <authorList>
            <person name="Liu B."/>
            <person name="Wang J."/>
            <person name="Zhu Y."/>
            <person name="Liu G."/>
            <person name="Chen Q."/>
            <person name="Chen Z."/>
            <person name="Lan J."/>
            <person name="Che J."/>
            <person name="Ge C."/>
            <person name="Shi H."/>
            <person name="Pan Z."/>
            <person name="Liu X."/>
        </authorList>
    </citation>
    <scope>NUCLEOTIDE SEQUENCE [LARGE SCALE GENOMIC DNA]</scope>
    <source>
        <strain evidence="2">FJAT-22460</strain>
    </source>
</reference>
<sequence length="72" mass="8047">MVPLKVAKIAAFLFYRYKFLSSISESREVRRITKTGMPKPTALIGVVRARCLGWGTASDIEKRLTACVDKSI</sequence>
<dbReference type="EMBL" id="LIUT01000001">
    <property type="protein sequence ID" value="KOR89238.1"/>
    <property type="molecule type" value="Genomic_DNA"/>
</dbReference>
<gene>
    <name evidence="1" type="ORF">AM231_08760</name>
</gene>
<organism evidence="1 2">
    <name type="scientific">Paenibacillus solani</name>
    <dbReference type="NCBI Taxonomy" id="1705565"/>
    <lineage>
        <taxon>Bacteria</taxon>
        <taxon>Bacillati</taxon>
        <taxon>Bacillota</taxon>
        <taxon>Bacilli</taxon>
        <taxon>Bacillales</taxon>
        <taxon>Paenibacillaceae</taxon>
        <taxon>Paenibacillus</taxon>
    </lineage>
</organism>
<dbReference type="OrthoDB" id="9791067at2"/>
<evidence type="ECO:0000313" key="1">
    <source>
        <dbReference type="EMBL" id="KOR89238.1"/>
    </source>
</evidence>
<keyword evidence="2" id="KW-1185">Reference proteome</keyword>
<dbReference type="PATRIC" id="fig|1705565.3.peg.3709"/>
<protein>
    <submittedName>
        <fullName evidence="1">Uncharacterized protein</fullName>
    </submittedName>
</protein>
<evidence type="ECO:0000313" key="2">
    <source>
        <dbReference type="Proteomes" id="UP000036932"/>
    </source>
</evidence>
<accession>A0A0M1P427</accession>
<dbReference type="RefSeq" id="WP_054402281.1">
    <property type="nucleotide sequence ID" value="NZ_LIUT01000001.1"/>
</dbReference>
<dbReference type="AlphaFoldDB" id="A0A0M1P427"/>